<feature type="domain" description="DUF1722" evidence="1">
    <location>
        <begin position="65"/>
        <end position="180"/>
    </location>
</feature>
<gene>
    <name evidence="2" type="ORF">SAMN05216578_10936</name>
</gene>
<reference evidence="2 3" key="1">
    <citation type="submission" date="2016-10" db="EMBL/GenBank/DDBJ databases">
        <authorList>
            <person name="de Groot N.N."/>
        </authorList>
    </citation>
    <scope>NUCLEOTIDE SEQUENCE [LARGE SCALE GENOMIC DNA]</scope>
    <source>
        <strain evidence="2 3">JCM 18415</strain>
    </source>
</reference>
<dbReference type="Pfam" id="PF08349">
    <property type="entry name" value="DUF1722"/>
    <property type="match status" value="1"/>
</dbReference>
<sequence>MIVLSHAQALDTAVDRVPVEALGHLNDPQTLDSFLTRVYCHARWREVWQQGLSKTSLQRFHGRYKYLLMASDRQQYQALGRAVAQCPDDVGDFAISYIHQLLKALRSPASRKGHTNVLQHLAGYLKRHLGVAEKRQLHELILTYRAGDLPLEQPIEVLKKHFSTFPHSYIADQAYLQPYPQEIRLRHLL</sequence>
<protein>
    <submittedName>
        <fullName evidence="2">Uncharacterized conserved protein YbgA, DUF1722 family</fullName>
    </submittedName>
</protein>
<organism evidence="2 3">
    <name type="scientific">Halopseudomonas formosensis</name>
    <dbReference type="NCBI Taxonomy" id="1002526"/>
    <lineage>
        <taxon>Bacteria</taxon>
        <taxon>Pseudomonadati</taxon>
        <taxon>Pseudomonadota</taxon>
        <taxon>Gammaproteobacteria</taxon>
        <taxon>Pseudomonadales</taxon>
        <taxon>Pseudomonadaceae</taxon>
        <taxon>Halopseudomonas</taxon>
    </lineage>
</organism>
<evidence type="ECO:0000313" key="3">
    <source>
        <dbReference type="Proteomes" id="UP000242815"/>
    </source>
</evidence>
<proteinExistence type="predicted"/>
<dbReference type="AlphaFoldDB" id="A0A1I6BZ29"/>
<dbReference type="InterPro" id="IPR013560">
    <property type="entry name" value="DUF1722"/>
</dbReference>
<dbReference type="STRING" id="1002526.SAMN05216578_10936"/>
<dbReference type="Proteomes" id="UP000242815">
    <property type="component" value="Unassembled WGS sequence"/>
</dbReference>
<dbReference type="PANTHER" id="PTHR30087">
    <property type="entry name" value="INNER MEMBRANE PROTEIN"/>
    <property type="match status" value="1"/>
</dbReference>
<dbReference type="PANTHER" id="PTHR30087:SF0">
    <property type="entry name" value="INNER MEMBRANE PROTEIN"/>
    <property type="match status" value="1"/>
</dbReference>
<dbReference type="EMBL" id="FOYD01000009">
    <property type="protein sequence ID" value="SFQ86196.1"/>
    <property type="molecule type" value="Genomic_DNA"/>
</dbReference>
<evidence type="ECO:0000259" key="1">
    <source>
        <dbReference type="Pfam" id="PF08349"/>
    </source>
</evidence>
<name>A0A1I6BZ29_9GAMM</name>
<evidence type="ECO:0000313" key="2">
    <source>
        <dbReference type="EMBL" id="SFQ86196.1"/>
    </source>
</evidence>
<accession>A0A1I6BZ29</accession>